<dbReference type="AlphaFoldDB" id="A0A7W6CSF0"/>
<organism evidence="1 2">
    <name type="scientific">Rhizobium metallidurans</name>
    <dbReference type="NCBI Taxonomy" id="1265931"/>
    <lineage>
        <taxon>Bacteria</taxon>
        <taxon>Pseudomonadati</taxon>
        <taxon>Pseudomonadota</taxon>
        <taxon>Alphaproteobacteria</taxon>
        <taxon>Hyphomicrobiales</taxon>
        <taxon>Rhizobiaceae</taxon>
        <taxon>Rhizobium/Agrobacterium group</taxon>
        <taxon>Rhizobium</taxon>
    </lineage>
</organism>
<evidence type="ECO:0000313" key="1">
    <source>
        <dbReference type="EMBL" id="MBB3964308.1"/>
    </source>
</evidence>
<dbReference type="RefSeq" id="WP_183899947.1">
    <property type="nucleotide sequence ID" value="NZ_JACIDW010000004.1"/>
</dbReference>
<comment type="caution">
    <text evidence="1">The sequence shown here is derived from an EMBL/GenBank/DDBJ whole genome shotgun (WGS) entry which is preliminary data.</text>
</comment>
<proteinExistence type="predicted"/>
<accession>A0A7W6CSF0</accession>
<keyword evidence="2" id="KW-1185">Reference proteome</keyword>
<protein>
    <submittedName>
        <fullName evidence="1">Antitoxin component HigA of HigAB toxin-antitoxin module</fullName>
    </submittedName>
</protein>
<dbReference type="EMBL" id="JACIDW010000004">
    <property type="protein sequence ID" value="MBB3964308.1"/>
    <property type="molecule type" value="Genomic_DNA"/>
</dbReference>
<dbReference type="Proteomes" id="UP000582090">
    <property type="component" value="Unassembled WGS sequence"/>
</dbReference>
<gene>
    <name evidence="1" type="ORF">GGQ67_001965</name>
</gene>
<evidence type="ECO:0000313" key="2">
    <source>
        <dbReference type="Proteomes" id="UP000582090"/>
    </source>
</evidence>
<sequence>MFASDTSQELQNENEYRAALAEIRPYFEGEPDEGSDEAARFRMLFILIENYEAEHYPAVPAKATKTR</sequence>
<name>A0A7W6CSF0_9HYPH</name>
<reference evidence="1 2" key="1">
    <citation type="submission" date="2020-08" db="EMBL/GenBank/DDBJ databases">
        <title>Genomic Encyclopedia of Type Strains, Phase IV (KMG-IV): sequencing the most valuable type-strain genomes for metagenomic binning, comparative biology and taxonomic classification.</title>
        <authorList>
            <person name="Goeker M."/>
        </authorList>
    </citation>
    <scope>NUCLEOTIDE SEQUENCE [LARGE SCALE GENOMIC DNA]</scope>
    <source>
        <strain evidence="1 2">DSM 26575</strain>
    </source>
</reference>